<evidence type="ECO:0000313" key="2">
    <source>
        <dbReference type="Proteomes" id="UP000225074"/>
    </source>
</evidence>
<dbReference type="Pfam" id="PF19174">
    <property type="entry name" value="DUF5856"/>
    <property type="match status" value="1"/>
</dbReference>
<sequence length="128" mass="14807">MKFNEFIKDGKVEPADRFTGLLLVSASYFHSTHFETKNYSRHKAYNKFFDAIPDLTDKFGEQWLGFSGRKYTPYQVSQSELPTDTVKMLDILIEEADKIYKSMPPAIQSTIDEIVGVCYQTKYLLSLE</sequence>
<dbReference type="RefSeq" id="YP_010092258.1">
    <property type="nucleotide sequence ID" value="NC_055728.1"/>
</dbReference>
<name>A0A1Z1LZ26_9CAUD</name>
<evidence type="ECO:0000313" key="1">
    <source>
        <dbReference type="EMBL" id="ARW58080.1"/>
    </source>
</evidence>
<dbReference type="InterPro" id="IPR043876">
    <property type="entry name" value="DUF5856"/>
</dbReference>
<dbReference type="EMBL" id="MF036692">
    <property type="protein sequence ID" value="ARW58080.1"/>
    <property type="molecule type" value="Genomic_DNA"/>
</dbReference>
<dbReference type="KEGG" id="vg:65109821"/>
<keyword evidence="2" id="KW-1185">Reference proteome</keyword>
<dbReference type="GeneID" id="65109821"/>
<dbReference type="Proteomes" id="UP000225074">
    <property type="component" value="Genome"/>
</dbReference>
<reference evidence="1 2" key="1">
    <citation type="submission" date="2017-05" db="EMBL/GenBank/DDBJ databases">
        <title>Environmental T4-family bacteriophages evolve to escape abortive infection via multiple routes in a bacterial host employing #altruistic suicide# through Type III toxin-antitoxin systems.</title>
        <authorList>
            <person name="Chen B."/>
            <person name="Akusobi C."/>
            <person name="Fang X."/>
            <person name="Salmond G.P.C."/>
        </authorList>
    </citation>
    <scope>NUCLEOTIDE SEQUENCE [LARGE SCALE GENOMIC DNA]</scope>
</reference>
<accession>A0A1Z1LZ26</accession>
<protein>
    <submittedName>
        <fullName evidence="1">Uncharacterized protein</fullName>
    </submittedName>
</protein>
<organism evidence="1 2">
    <name type="scientific">Serratia phage X20</name>
    <dbReference type="NCBI Taxonomy" id="2006942"/>
    <lineage>
        <taxon>Viruses</taxon>
        <taxon>Duplodnaviria</taxon>
        <taxon>Heunggongvirae</taxon>
        <taxon>Uroviricota</taxon>
        <taxon>Caudoviricetes</taxon>
        <taxon>Pantevenvirales</taxon>
        <taxon>Straboviridae</taxon>
        <taxon>Tevenvirinae</taxon>
        <taxon>Winklervirus</taxon>
        <taxon>Winklervirus xtwenty</taxon>
    </lineage>
</organism>
<proteinExistence type="predicted"/>